<keyword evidence="1" id="KW-1185">Reference proteome</keyword>
<dbReference type="Proteomes" id="UP000095283">
    <property type="component" value="Unplaced"/>
</dbReference>
<evidence type="ECO:0000313" key="2">
    <source>
        <dbReference type="WBParaSite" id="Hba_03193"/>
    </source>
</evidence>
<accession>A0A1I7WE31</accession>
<name>A0A1I7WE31_HETBA</name>
<sequence>MLWWRCVAPVGPIIAQMPIIKSVGDEVYLSCNSPITSTIARWERVNGNLSEEAEFNLGVLRLPRIRKEDEGVSSNKHLMQKNMSTIHFYSYKCTVGEDEHQAMSQVELQINGK</sequence>
<reference evidence="2" key="1">
    <citation type="submission" date="2016-11" db="UniProtKB">
        <authorList>
            <consortium name="WormBaseParasite"/>
        </authorList>
    </citation>
    <scope>IDENTIFICATION</scope>
</reference>
<proteinExistence type="predicted"/>
<dbReference type="AlphaFoldDB" id="A0A1I7WE31"/>
<dbReference type="WBParaSite" id="Hba_03193">
    <property type="protein sequence ID" value="Hba_03193"/>
    <property type="gene ID" value="Hba_03193"/>
</dbReference>
<protein>
    <submittedName>
        <fullName evidence="2">Ig-like domain-containing protein</fullName>
    </submittedName>
</protein>
<organism evidence="1 2">
    <name type="scientific">Heterorhabditis bacteriophora</name>
    <name type="common">Entomopathogenic nematode worm</name>
    <dbReference type="NCBI Taxonomy" id="37862"/>
    <lineage>
        <taxon>Eukaryota</taxon>
        <taxon>Metazoa</taxon>
        <taxon>Ecdysozoa</taxon>
        <taxon>Nematoda</taxon>
        <taxon>Chromadorea</taxon>
        <taxon>Rhabditida</taxon>
        <taxon>Rhabditina</taxon>
        <taxon>Rhabditomorpha</taxon>
        <taxon>Strongyloidea</taxon>
        <taxon>Heterorhabditidae</taxon>
        <taxon>Heterorhabditis</taxon>
    </lineage>
</organism>
<evidence type="ECO:0000313" key="1">
    <source>
        <dbReference type="Proteomes" id="UP000095283"/>
    </source>
</evidence>